<evidence type="ECO:0000313" key="3">
    <source>
        <dbReference type="Proteomes" id="UP001209854"/>
    </source>
</evidence>
<sequence length="99" mass="11328">MTRPTFSDFKKKALKDPEVRAEYEELELAYELRKQLIALRKEAGLTQEELAEILHTQKSNISRLENVNSRTSPKLSTIEDYAKAIGYKVKISFVPQAAT</sequence>
<gene>
    <name evidence="2" type="ORF">NX722_14215</name>
</gene>
<dbReference type="InterPro" id="IPR001387">
    <property type="entry name" value="Cro/C1-type_HTH"/>
</dbReference>
<keyword evidence="3" id="KW-1185">Reference proteome</keyword>
<dbReference type="InterPro" id="IPR010982">
    <property type="entry name" value="Lambda_DNA-bd_dom_sf"/>
</dbReference>
<protein>
    <submittedName>
        <fullName evidence="2">Helix-turn-helix domain-containing protein</fullName>
    </submittedName>
</protein>
<dbReference type="EMBL" id="JAPFCC010000001">
    <property type="protein sequence ID" value="MCW7553764.1"/>
    <property type="molecule type" value="Genomic_DNA"/>
</dbReference>
<dbReference type="CDD" id="cd00093">
    <property type="entry name" value="HTH_XRE"/>
    <property type="match status" value="1"/>
</dbReference>
<dbReference type="Pfam" id="PF01381">
    <property type="entry name" value="HTH_3"/>
    <property type="match status" value="1"/>
</dbReference>
<dbReference type="Proteomes" id="UP001209854">
    <property type="component" value="Unassembled WGS sequence"/>
</dbReference>
<dbReference type="Gene3D" id="1.10.260.40">
    <property type="entry name" value="lambda repressor-like DNA-binding domains"/>
    <property type="match status" value="1"/>
</dbReference>
<dbReference type="RefSeq" id="WP_262568557.1">
    <property type="nucleotide sequence ID" value="NZ_JAPFCC010000001.1"/>
</dbReference>
<dbReference type="PROSITE" id="PS50943">
    <property type="entry name" value="HTH_CROC1"/>
    <property type="match status" value="1"/>
</dbReference>
<dbReference type="SMART" id="SM00530">
    <property type="entry name" value="HTH_XRE"/>
    <property type="match status" value="1"/>
</dbReference>
<proteinExistence type="predicted"/>
<comment type="caution">
    <text evidence="2">The sequence shown here is derived from an EMBL/GenBank/DDBJ whole genome shotgun (WGS) entry which is preliminary data.</text>
</comment>
<reference evidence="2 3" key="1">
    <citation type="submission" date="2022-10" db="EMBL/GenBank/DDBJ databases">
        <title>High-quality genome sequences of two octocoral-associated bacteria, Endozoicomonas euniceicola EF212 and Endozoicomonas gorgoniicola PS125.</title>
        <authorList>
            <person name="Chiou Y.-J."/>
            <person name="Chen Y.-H."/>
        </authorList>
    </citation>
    <scope>NUCLEOTIDE SEQUENCE [LARGE SCALE GENOMIC DNA]</scope>
    <source>
        <strain evidence="2 3">PS125</strain>
    </source>
</reference>
<name>A0ABT3MWL1_9GAMM</name>
<evidence type="ECO:0000313" key="2">
    <source>
        <dbReference type="EMBL" id="MCW7553764.1"/>
    </source>
</evidence>
<feature type="domain" description="HTH cro/C1-type" evidence="1">
    <location>
        <begin position="36"/>
        <end position="94"/>
    </location>
</feature>
<accession>A0ABT3MWL1</accession>
<dbReference type="SUPFAM" id="SSF47413">
    <property type="entry name" value="lambda repressor-like DNA-binding domains"/>
    <property type="match status" value="1"/>
</dbReference>
<evidence type="ECO:0000259" key="1">
    <source>
        <dbReference type="PROSITE" id="PS50943"/>
    </source>
</evidence>
<organism evidence="2 3">
    <name type="scientific">Endozoicomonas gorgoniicola</name>
    <dbReference type="NCBI Taxonomy" id="1234144"/>
    <lineage>
        <taxon>Bacteria</taxon>
        <taxon>Pseudomonadati</taxon>
        <taxon>Pseudomonadota</taxon>
        <taxon>Gammaproteobacteria</taxon>
        <taxon>Oceanospirillales</taxon>
        <taxon>Endozoicomonadaceae</taxon>
        <taxon>Endozoicomonas</taxon>
    </lineage>
</organism>